<feature type="domain" description="Bromo" evidence="4">
    <location>
        <begin position="791"/>
        <end position="864"/>
    </location>
</feature>
<dbReference type="PRINTS" id="PR00503">
    <property type="entry name" value="BROMODOMAIN"/>
</dbReference>
<dbReference type="InterPro" id="IPR018359">
    <property type="entry name" value="Bromodomain_CS"/>
</dbReference>
<evidence type="ECO:0000256" key="1">
    <source>
        <dbReference type="ARBA" id="ARBA00023117"/>
    </source>
</evidence>
<dbReference type="InterPro" id="IPR036427">
    <property type="entry name" value="Bromodomain-like_sf"/>
</dbReference>
<feature type="compositionally biased region" description="Polar residues" evidence="3">
    <location>
        <begin position="141"/>
        <end position="166"/>
    </location>
</feature>
<dbReference type="SUPFAM" id="SSF47370">
    <property type="entry name" value="Bromodomain"/>
    <property type="match status" value="3"/>
</dbReference>
<dbReference type="GO" id="GO:0005634">
    <property type="term" value="C:nucleus"/>
    <property type="evidence" value="ECO:0007669"/>
    <property type="project" value="TreeGrafter"/>
</dbReference>
<dbReference type="OrthoDB" id="21449at2759"/>
<dbReference type="EMBL" id="LSSN01006019">
    <property type="protein sequence ID" value="OMJ07587.1"/>
    <property type="molecule type" value="Genomic_DNA"/>
</dbReference>
<dbReference type="PANTHER" id="PTHR22880">
    <property type="entry name" value="FALZ-RELATED BROMODOMAIN-CONTAINING PROTEINS"/>
    <property type="match status" value="1"/>
</dbReference>
<dbReference type="Gene3D" id="1.20.920.10">
    <property type="entry name" value="Bromodomain-like"/>
    <property type="match status" value="3"/>
</dbReference>
<dbReference type="PROSITE" id="PS00633">
    <property type="entry name" value="BROMODOMAIN_1"/>
    <property type="match status" value="2"/>
</dbReference>
<dbReference type="AlphaFoldDB" id="A0A1R1YAX6"/>
<feature type="compositionally biased region" description="Polar residues" evidence="3">
    <location>
        <begin position="497"/>
        <end position="513"/>
    </location>
</feature>
<dbReference type="STRING" id="133412.A0A1R1YAX6"/>
<evidence type="ECO:0000313" key="7">
    <source>
        <dbReference type="Proteomes" id="UP000187283"/>
    </source>
</evidence>
<organism evidence="6 7">
    <name type="scientific">Smittium culicis</name>
    <dbReference type="NCBI Taxonomy" id="133412"/>
    <lineage>
        <taxon>Eukaryota</taxon>
        <taxon>Fungi</taxon>
        <taxon>Fungi incertae sedis</taxon>
        <taxon>Zoopagomycota</taxon>
        <taxon>Kickxellomycotina</taxon>
        <taxon>Harpellomycetes</taxon>
        <taxon>Harpellales</taxon>
        <taxon>Legeriomycetaceae</taxon>
        <taxon>Smittium</taxon>
    </lineage>
</organism>
<keyword evidence="7" id="KW-1185">Reference proteome</keyword>
<dbReference type="PROSITE" id="PS50014">
    <property type="entry name" value="BROMODOMAIN_2"/>
    <property type="match status" value="3"/>
</dbReference>
<feature type="region of interest" description="Disordered" evidence="3">
    <location>
        <begin position="211"/>
        <end position="250"/>
    </location>
</feature>
<dbReference type="GO" id="GO:0006355">
    <property type="term" value="P:regulation of DNA-templated transcription"/>
    <property type="evidence" value="ECO:0007669"/>
    <property type="project" value="TreeGrafter"/>
</dbReference>
<accession>A0A1R1YAX6</accession>
<evidence type="ECO:0000313" key="5">
    <source>
        <dbReference type="EMBL" id="OMJ07587.1"/>
    </source>
</evidence>
<feature type="compositionally biased region" description="Polar residues" evidence="3">
    <location>
        <begin position="477"/>
        <end position="486"/>
    </location>
</feature>
<feature type="region of interest" description="Disordered" evidence="3">
    <location>
        <begin position="138"/>
        <end position="175"/>
    </location>
</feature>
<dbReference type="Proteomes" id="UP000187283">
    <property type="component" value="Unassembled WGS sequence"/>
</dbReference>
<evidence type="ECO:0000259" key="4">
    <source>
        <dbReference type="PROSITE" id="PS50014"/>
    </source>
</evidence>
<dbReference type="InterPro" id="IPR050935">
    <property type="entry name" value="Bromo_chromatin_reader"/>
</dbReference>
<proteinExistence type="predicted"/>
<dbReference type="GO" id="GO:0000785">
    <property type="term" value="C:chromatin"/>
    <property type="evidence" value="ECO:0007669"/>
    <property type="project" value="TreeGrafter"/>
</dbReference>
<feature type="region of interest" description="Disordered" evidence="3">
    <location>
        <begin position="471"/>
        <end position="516"/>
    </location>
</feature>
<dbReference type="EMBL" id="LSSN01000418">
    <property type="protein sequence ID" value="OMJ24044.1"/>
    <property type="molecule type" value="Genomic_DNA"/>
</dbReference>
<protein>
    <submittedName>
        <fullName evidence="6">Bromodomain-containing protein</fullName>
    </submittedName>
</protein>
<feature type="compositionally biased region" description="Basic and acidic residues" evidence="3">
    <location>
        <begin position="232"/>
        <end position="243"/>
    </location>
</feature>
<evidence type="ECO:0000256" key="2">
    <source>
        <dbReference type="PROSITE-ProRule" id="PRU00035"/>
    </source>
</evidence>
<gene>
    <name evidence="5" type="ORF">AYI70_g12075</name>
    <name evidence="6" type="ORF">AYI70_g1853</name>
</gene>
<feature type="domain" description="Bromo" evidence="4">
    <location>
        <begin position="606"/>
        <end position="678"/>
    </location>
</feature>
<name>A0A1R1YAX6_9FUNG</name>
<evidence type="ECO:0000256" key="3">
    <source>
        <dbReference type="SAM" id="MobiDB-lite"/>
    </source>
</evidence>
<dbReference type="SMART" id="SM00297">
    <property type="entry name" value="BROMO"/>
    <property type="match status" value="3"/>
</dbReference>
<reference evidence="6 7" key="1">
    <citation type="submission" date="2017-01" db="EMBL/GenBank/DDBJ databases">
        <authorList>
            <person name="Mah S.A."/>
            <person name="Swanson W.J."/>
            <person name="Moy G.W."/>
            <person name="Vacquier V.D."/>
        </authorList>
    </citation>
    <scope>NUCLEOTIDE SEQUENCE [LARGE SCALE GENOMIC DNA]</scope>
    <source>
        <strain evidence="6 7">GSMNP</strain>
    </source>
</reference>
<sequence length="887" mass="99961">MITFMIMNVEVNSDKNTVSERRKSSISSTVSSSFYNKRPDSDTTGSVSFFNSEVYDTNFSPKKLFTSIESYIEDFHPTAFLESLLCSTLDSYSLEIIHCQSLIKLYEILFNKPYIIQKNDLIAISSAPSNTTRKKLKIRVTSVSKSSNKNTEPSPKSASRYSLSNRNDIDHLSPLEENVNKDFSYENVKQEPVAKKNIDKSLPLEINDVSKSVTDTPKTSNPPSIKLLLKTSKTDKQSTKKDSLTSPMPNVDLAETQDELIGDYLSTSKNSIIPSSSKKSSLVKPGTITTAPAEISSLSLGESINTYEQTKKVPVENDAKIIKINLTSSLSGDKVAKATNPEPTISVDYKRMKKILKKVATHKCSGPFLHPVDPIADGCPDYFDLIKNPIDISTILRKIDSLSYNKFSDFESDMDLLFSNCYLFNPANTLVHEFGKSLEAYYKKVAMESEKLAVISKKLKPTNEPIPADIIKEEQNPKSLPSTNKTIPKKEIKMPETSHQPLKESANNQNPSRNPIPINSVVIRKIKLKSKATYRYLSNVGVSSTSSTFDKPKVEFKAHKDISSIKVEKTPSTNKNKQAYMPSIYETMELNDAEKKSLSRILRKLQTHPSGLEFLQPVDPIKQQVPNYFEVVKKPMDLSTVESKLSSNKYKTKEMFFDDIKLIVKNCNLFNPEGSFVYEQGHQMFILFQSLWKKEISRIGRSFQPSDALTISSSTSVDRFSDKPSSNIIPLDSLGSKDSKSLKNLVSMNSRVKSNESDSKDFISLADIKDHLPIMNYSNVKKCRAVLSKLLRKPNAAPFLTPVDPIKLGIPSYFDIVKHPMDLGTIKGYLSSNDYYKFVSDFISDVQLVFDNCFLFNPKDTWVYEWGKKMESTFHELIKQEGWIDLI</sequence>
<dbReference type="Pfam" id="PF00439">
    <property type="entry name" value="Bromodomain"/>
    <property type="match status" value="3"/>
</dbReference>
<dbReference type="PANTHER" id="PTHR22880:SF225">
    <property type="entry name" value="BROMODOMAIN-CONTAINING PROTEIN BET-1-RELATED"/>
    <property type="match status" value="1"/>
</dbReference>
<dbReference type="GO" id="GO:0006338">
    <property type="term" value="P:chromatin remodeling"/>
    <property type="evidence" value="ECO:0007669"/>
    <property type="project" value="TreeGrafter"/>
</dbReference>
<keyword evidence="1 2" id="KW-0103">Bromodomain</keyword>
<feature type="compositionally biased region" description="Polar residues" evidence="3">
    <location>
        <begin position="211"/>
        <end position="223"/>
    </location>
</feature>
<evidence type="ECO:0000313" key="6">
    <source>
        <dbReference type="EMBL" id="OMJ24044.1"/>
    </source>
</evidence>
<feature type="domain" description="Bromo" evidence="4">
    <location>
        <begin position="360"/>
        <end position="432"/>
    </location>
</feature>
<comment type="caution">
    <text evidence="6">The sequence shown here is derived from an EMBL/GenBank/DDBJ whole genome shotgun (WGS) entry which is preliminary data.</text>
</comment>
<dbReference type="InterPro" id="IPR001487">
    <property type="entry name" value="Bromodomain"/>
</dbReference>